<dbReference type="Gene3D" id="1.20.1280.50">
    <property type="match status" value="1"/>
</dbReference>
<dbReference type="OrthoDB" id="3156934at2759"/>
<sequence>MGIHTLPDELLWLISSINGNMFSNNDALTDTRYTSQVCHRWRQILLERPSVWGRLIDLDVLCKATVKEEWGNEVLRRSQGALLWIRGSVVRGSQDQAWIFFELLLNNHWTRIQKVVVDVPPIDDRFLDWQTFLQPAPNLETFQVQFCYYDPWSMQGSNSVWRASSEDKLLFSRFPQDLPLALFSNNAPSLRKFVPTQIYFSLDAPWLSNLRSISLSRPITLRKAFQAIQQMPLLEYLNLVALRYTPNEPTLPHLSFARLTNIILSDFFNVWSRVLNHITPAPGCSLSLAALDRWGDSLTTQILLDAGEALSKYLRIFNQSHPVTQIVLCCRSEEFRFTDTSPRFGEDSPFFTISFPFGPETLSDTRFADCEVTAFDTLISVFAIESASFPFVRTLDLHLDVPTLYTSFLSASQFSGIEVLHIQEPALTTILQIKGQDHDPPSEGFPFPALKTLRLMGIKGPFTVEAARVSPLILFLNACRDHGCPLRVLEVYPTATAPRLGYLRPFGRILDQDMVGMMLKVLSHGEECREVVCGGVNAHRLFLEY</sequence>
<evidence type="ECO:0000313" key="1">
    <source>
        <dbReference type="EMBL" id="KDR84477.1"/>
    </source>
</evidence>
<name>A0A067TQA9_GALM3</name>
<proteinExistence type="predicted"/>
<evidence type="ECO:0000313" key="2">
    <source>
        <dbReference type="Proteomes" id="UP000027222"/>
    </source>
</evidence>
<organism evidence="1 2">
    <name type="scientific">Galerina marginata (strain CBS 339.88)</name>
    <dbReference type="NCBI Taxonomy" id="685588"/>
    <lineage>
        <taxon>Eukaryota</taxon>
        <taxon>Fungi</taxon>
        <taxon>Dikarya</taxon>
        <taxon>Basidiomycota</taxon>
        <taxon>Agaricomycotina</taxon>
        <taxon>Agaricomycetes</taxon>
        <taxon>Agaricomycetidae</taxon>
        <taxon>Agaricales</taxon>
        <taxon>Agaricineae</taxon>
        <taxon>Strophariaceae</taxon>
        <taxon>Galerina</taxon>
    </lineage>
</organism>
<accession>A0A067TQA9</accession>
<keyword evidence="2" id="KW-1185">Reference proteome</keyword>
<dbReference type="HOGENOM" id="CLU_030662_0_0_1"/>
<reference evidence="2" key="1">
    <citation type="journal article" date="2014" name="Proc. Natl. Acad. Sci. U.S.A.">
        <title>Extensive sampling of basidiomycete genomes demonstrates inadequacy of the white-rot/brown-rot paradigm for wood decay fungi.</title>
        <authorList>
            <person name="Riley R."/>
            <person name="Salamov A.A."/>
            <person name="Brown D.W."/>
            <person name="Nagy L.G."/>
            <person name="Floudas D."/>
            <person name="Held B.W."/>
            <person name="Levasseur A."/>
            <person name="Lombard V."/>
            <person name="Morin E."/>
            <person name="Otillar R."/>
            <person name="Lindquist E.A."/>
            <person name="Sun H."/>
            <person name="LaButti K.M."/>
            <person name="Schmutz J."/>
            <person name="Jabbour D."/>
            <person name="Luo H."/>
            <person name="Baker S.E."/>
            <person name="Pisabarro A.G."/>
            <person name="Walton J.D."/>
            <person name="Blanchette R.A."/>
            <person name="Henrissat B."/>
            <person name="Martin F."/>
            <person name="Cullen D."/>
            <person name="Hibbett D.S."/>
            <person name="Grigoriev I.V."/>
        </authorList>
    </citation>
    <scope>NUCLEOTIDE SEQUENCE [LARGE SCALE GENOMIC DNA]</scope>
    <source>
        <strain evidence="2">CBS 339.88</strain>
    </source>
</reference>
<gene>
    <name evidence="1" type="ORF">GALMADRAFT_237353</name>
</gene>
<evidence type="ECO:0008006" key="3">
    <source>
        <dbReference type="Google" id="ProtNLM"/>
    </source>
</evidence>
<dbReference type="EMBL" id="KL142368">
    <property type="protein sequence ID" value="KDR84477.1"/>
    <property type="molecule type" value="Genomic_DNA"/>
</dbReference>
<protein>
    <recommendedName>
        <fullName evidence="3">F-box domain-containing protein</fullName>
    </recommendedName>
</protein>
<dbReference type="AlphaFoldDB" id="A0A067TQA9"/>
<dbReference type="Proteomes" id="UP000027222">
    <property type="component" value="Unassembled WGS sequence"/>
</dbReference>